<evidence type="ECO:0000313" key="2">
    <source>
        <dbReference type="EMBL" id="MFD0915413.1"/>
    </source>
</evidence>
<reference evidence="3" key="1">
    <citation type="journal article" date="2019" name="Int. J. Syst. Evol. Microbiol.">
        <title>The Global Catalogue of Microorganisms (GCM) 10K type strain sequencing project: providing services to taxonomists for standard genome sequencing and annotation.</title>
        <authorList>
            <consortium name="The Broad Institute Genomics Platform"/>
            <consortium name="The Broad Institute Genome Sequencing Center for Infectious Disease"/>
            <person name="Wu L."/>
            <person name="Ma J."/>
        </authorList>
    </citation>
    <scope>NUCLEOTIDE SEQUENCE [LARGE SCALE GENOMIC DNA]</scope>
    <source>
        <strain evidence="3">CCUG 60023</strain>
    </source>
</reference>
<dbReference type="Proteomes" id="UP001597101">
    <property type="component" value="Unassembled WGS sequence"/>
</dbReference>
<name>A0ABW3FC34_9HYPH</name>
<keyword evidence="3" id="KW-1185">Reference proteome</keyword>
<evidence type="ECO:0000256" key="1">
    <source>
        <dbReference type="SAM" id="MobiDB-lite"/>
    </source>
</evidence>
<dbReference type="EMBL" id="JBHTJV010000002">
    <property type="protein sequence ID" value="MFD0915413.1"/>
    <property type="molecule type" value="Genomic_DNA"/>
</dbReference>
<dbReference type="InterPro" id="IPR029052">
    <property type="entry name" value="Metallo-depent_PP-like"/>
</dbReference>
<evidence type="ECO:0000313" key="3">
    <source>
        <dbReference type="Proteomes" id="UP001597101"/>
    </source>
</evidence>
<organism evidence="2 3">
    <name type="scientific">Pseudahrensia aquimaris</name>
    <dbReference type="NCBI Taxonomy" id="744461"/>
    <lineage>
        <taxon>Bacteria</taxon>
        <taxon>Pseudomonadati</taxon>
        <taxon>Pseudomonadota</taxon>
        <taxon>Alphaproteobacteria</taxon>
        <taxon>Hyphomicrobiales</taxon>
        <taxon>Ahrensiaceae</taxon>
        <taxon>Pseudahrensia</taxon>
    </lineage>
</organism>
<gene>
    <name evidence="2" type="ORF">ACFQ14_03235</name>
</gene>
<dbReference type="RefSeq" id="WP_377211257.1">
    <property type="nucleotide sequence ID" value="NZ_JBHTJV010000002.1"/>
</dbReference>
<dbReference type="SUPFAM" id="SSF56300">
    <property type="entry name" value="Metallo-dependent phosphatases"/>
    <property type="match status" value="1"/>
</dbReference>
<accession>A0ABW3FC34</accession>
<sequence>MINVNTPNKAKSDDGISPERNPRRKQKVWVLSDLHQRGVSPPWLPTTIPDHDICILAGDIHVSIQEAIAFGEQLTLQPTVLVVGNHEF</sequence>
<evidence type="ECO:0008006" key="4">
    <source>
        <dbReference type="Google" id="ProtNLM"/>
    </source>
</evidence>
<proteinExistence type="predicted"/>
<protein>
    <recommendedName>
        <fullName evidence="4">Calcineurin-like phosphoesterase domain-containing protein</fullName>
    </recommendedName>
</protein>
<dbReference type="Gene3D" id="3.60.21.10">
    <property type="match status" value="1"/>
</dbReference>
<comment type="caution">
    <text evidence="2">The sequence shown here is derived from an EMBL/GenBank/DDBJ whole genome shotgun (WGS) entry which is preliminary data.</text>
</comment>
<feature type="region of interest" description="Disordered" evidence="1">
    <location>
        <begin position="1"/>
        <end position="24"/>
    </location>
</feature>